<dbReference type="RefSeq" id="WP_136534841.1">
    <property type="nucleotide sequence ID" value="NZ_STGY01000046.1"/>
</dbReference>
<evidence type="ECO:0000313" key="3">
    <source>
        <dbReference type="Proteomes" id="UP000308760"/>
    </source>
</evidence>
<dbReference type="OrthoDB" id="4303498at2"/>
<accession>A0A4S8QIZ0</accession>
<dbReference type="AlphaFoldDB" id="A0A4S8QIZ0"/>
<feature type="chain" id="PRO_5038469867" evidence="1">
    <location>
        <begin position="26"/>
        <end position="159"/>
    </location>
</feature>
<keyword evidence="3" id="KW-1185">Reference proteome</keyword>
<proteinExistence type="predicted"/>
<dbReference type="Proteomes" id="UP000308760">
    <property type="component" value="Unassembled WGS sequence"/>
</dbReference>
<name>A0A4S8QIZ0_9ACTN</name>
<sequence>MSIKRMVLAAIVPALLAGLMFAAPAAADPVAAATYTFTVKAVPTDNCPSSSYPCTISDSWDGTVFQKDSGGVGVKIAAYKNGVLAAKVEFHPYDEHLYVYDTLADGLGIKARVSGYDDPFPARSQGYNLYDLDIRDGRNLVVSLMVSDGTGRNTNTAFA</sequence>
<evidence type="ECO:0000256" key="1">
    <source>
        <dbReference type="SAM" id="SignalP"/>
    </source>
</evidence>
<comment type="caution">
    <text evidence="2">The sequence shown here is derived from an EMBL/GenBank/DDBJ whole genome shotgun (WGS) entry which is preliminary data.</text>
</comment>
<dbReference type="EMBL" id="STGY01000046">
    <property type="protein sequence ID" value="THV41339.1"/>
    <property type="molecule type" value="Genomic_DNA"/>
</dbReference>
<reference evidence="2 3" key="2">
    <citation type="submission" date="2019-05" db="EMBL/GenBank/DDBJ databases">
        <title>Glycomyces buryatensis sp. nov.</title>
        <authorList>
            <person name="Nikitina E."/>
        </authorList>
    </citation>
    <scope>NUCLEOTIDE SEQUENCE [LARGE SCALE GENOMIC DNA]</scope>
    <source>
        <strain evidence="2 3">18</strain>
    </source>
</reference>
<reference evidence="3" key="1">
    <citation type="submission" date="2019-04" db="EMBL/GenBank/DDBJ databases">
        <title>Nocardioides xinjiangensis sp. nov.</title>
        <authorList>
            <person name="Liu S."/>
        </authorList>
    </citation>
    <scope>NUCLEOTIDE SEQUENCE [LARGE SCALE GENOMIC DNA]</scope>
    <source>
        <strain evidence="3">18</strain>
    </source>
</reference>
<keyword evidence="1" id="KW-0732">Signal</keyword>
<organism evidence="2 3">
    <name type="scientific">Glycomyces buryatensis</name>
    <dbReference type="NCBI Taxonomy" id="2570927"/>
    <lineage>
        <taxon>Bacteria</taxon>
        <taxon>Bacillati</taxon>
        <taxon>Actinomycetota</taxon>
        <taxon>Actinomycetes</taxon>
        <taxon>Glycomycetales</taxon>
        <taxon>Glycomycetaceae</taxon>
        <taxon>Glycomyces</taxon>
    </lineage>
</organism>
<protein>
    <submittedName>
        <fullName evidence="2">Uncharacterized protein</fullName>
    </submittedName>
</protein>
<gene>
    <name evidence="2" type="ORF">FAB82_12345</name>
</gene>
<evidence type="ECO:0000313" key="2">
    <source>
        <dbReference type="EMBL" id="THV41339.1"/>
    </source>
</evidence>
<feature type="signal peptide" evidence="1">
    <location>
        <begin position="1"/>
        <end position="25"/>
    </location>
</feature>